<evidence type="ECO:0000259" key="1">
    <source>
        <dbReference type="Pfam" id="PF03358"/>
    </source>
</evidence>
<dbReference type="OrthoDB" id="8853249at2"/>
<dbReference type="Pfam" id="PF03358">
    <property type="entry name" value="FMN_red"/>
    <property type="match status" value="1"/>
</dbReference>
<dbReference type="InterPro" id="IPR029039">
    <property type="entry name" value="Flavoprotein-like_sf"/>
</dbReference>
<gene>
    <name evidence="2" type="ORF">GCM10011354_35140</name>
</gene>
<protein>
    <recommendedName>
        <fullName evidence="1">NADPH-dependent FMN reductase-like domain-containing protein</fullName>
    </recommendedName>
</protein>
<dbReference type="AlphaFoldDB" id="A0A8J3AD99"/>
<reference evidence="2" key="1">
    <citation type="journal article" date="2014" name="Int. J. Syst. Evol. Microbiol.">
        <title>Complete genome sequence of Corynebacterium casei LMG S-19264T (=DSM 44701T), isolated from a smear-ripened cheese.</title>
        <authorList>
            <consortium name="US DOE Joint Genome Institute (JGI-PGF)"/>
            <person name="Walter F."/>
            <person name="Albersmeier A."/>
            <person name="Kalinowski J."/>
            <person name="Ruckert C."/>
        </authorList>
    </citation>
    <scope>NUCLEOTIDE SEQUENCE</scope>
    <source>
        <strain evidence="2">CGMCC 1.14988</strain>
    </source>
</reference>
<feature type="domain" description="NADPH-dependent FMN reductase-like" evidence="1">
    <location>
        <begin position="7"/>
        <end position="150"/>
    </location>
</feature>
<dbReference type="Proteomes" id="UP000650511">
    <property type="component" value="Unassembled WGS sequence"/>
</dbReference>
<reference evidence="2" key="2">
    <citation type="submission" date="2020-09" db="EMBL/GenBank/DDBJ databases">
        <authorList>
            <person name="Sun Q."/>
            <person name="Zhou Y."/>
        </authorList>
    </citation>
    <scope>NUCLEOTIDE SEQUENCE</scope>
    <source>
        <strain evidence="2">CGMCC 1.14988</strain>
    </source>
</reference>
<name>A0A8J3AD99_9ACTN</name>
<evidence type="ECO:0000313" key="3">
    <source>
        <dbReference type="Proteomes" id="UP000650511"/>
    </source>
</evidence>
<evidence type="ECO:0000313" key="2">
    <source>
        <dbReference type="EMBL" id="GGI09652.1"/>
    </source>
</evidence>
<dbReference type="EMBL" id="BMHA01000017">
    <property type="protein sequence ID" value="GGI09652.1"/>
    <property type="molecule type" value="Genomic_DNA"/>
</dbReference>
<keyword evidence="3" id="KW-1185">Reference proteome</keyword>
<comment type="caution">
    <text evidence="2">The sequence shown here is derived from an EMBL/GenBank/DDBJ whole genome shotgun (WGS) entry which is preliminary data.</text>
</comment>
<organism evidence="2 3">
    <name type="scientific">Egicoccus halophilus</name>
    <dbReference type="NCBI Taxonomy" id="1670830"/>
    <lineage>
        <taxon>Bacteria</taxon>
        <taxon>Bacillati</taxon>
        <taxon>Actinomycetota</taxon>
        <taxon>Nitriliruptoria</taxon>
        <taxon>Egicoccales</taxon>
        <taxon>Egicoccaceae</taxon>
        <taxon>Egicoccus</taxon>
    </lineage>
</organism>
<dbReference type="Gene3D" id="3.40.50.360">
    <property type="match status" value="1"/>
</dbReference>
<dbReference type="SUPFAM" id="SSF52218">
    <property type="entry name" value="Flavoproteins"/>
    <property type="match status" value="1"/>
</dbReference>
<proteinExistence type="predicted"/>
<dbReference type="InterPro" id="IPR005025">
    <property type="entry name" value="FMN_Rdtase-like_dom"/>
</dbReference>
<accession>A0A8J3AD99</accession>
<dbReference type="RefSeq" id="WP_130649224.1">
    <property type="nucleotide sequence ID" value="NZ_BMHA01000017.1"/>
</dbReference>
<dbReference type="GO" id="GO:0016491">
    <property type="term" value="F:oxidoreductase activity"/>
    <property type="evidence" value="ECO:0007669"/>
    <property type="project" value="InterPro"/>
</dbReference>
<sequence length="203" mass="21440">MTSLTCLALNCSLKADGPSNTDVLLGQALDALAEHDVTGEVVRVAAHDVLPGVTSEAQGPGDDWPALRERVLAADILLLGTPVWLGNPSSVCKRVLERLDAFISETDDQGRMVSFGKVAGVVVTGNEDGAHNIAAQLYQGLSDVGFTIPTNATTYWVGEAMGSVDYGDLDETPEKVAQTTSMMAANLAHVARLLRQHPYPPVS</sequence>